<comment type="caution">
    <text evidence="1">The sequence shown here is derived from an EMBL/GenBank/DDBJ whole genome shotgun (WGS) entry which is preliminary data.</text>
</comment>
<dbReference type="SUPFAM" id="SSF53756">
    <property type="entry name" value="UDP-Glycosyltransferase/glycogen phosphorylase"/>
    <property type="match status" value="1"/>
</dbReference>
<protein>
    <recommendedName>
        <fullName evidence="3">CDP-glycerol:poly(Glycerophosphate) glycerophosphotransferase</fullName>
    </recommendedName>
</protein>
<dbReference type="Proteomes" id="UP000539111">
    <property type="component" value="Unassembled WGS sequence"/>
</dbReference>
<evidence type="ECO:0000313" key="2">
    <source>
        <dbReference type="Proteomes" id="UP000539111"/>
    </source>
</evidence>
<evidence type="ECO:0000313" key="1">
    <source>
        <dbReference type="EMBL" id="NYI66429.1"/>
    </source>
</evidence>
<dbReference type="GO" id="GO:0047355">
    <property type="term" value="F:CDP-glycerol glycerophosphotransferase activity"/>
    <property type="evidence" value="ECO:0007669"/>
    <property type="project" value="InterPro"/>
</dbReference>
<accession>A0A7Z0CZN4</accession>
<dbReference type="Pfam" id="PF04464">
    <property type="entry name" value="Glyphos_transf"/>
    <property type="match status" value="1"/>
</dbReference>
<dbReference type="EMBL" id="JACBZP010000001">
    <property type="protein sequence ID" value="NYI66429.1"/>
    <property type="molecule type" value="Genomic_DNA"/>
</dbReference>
<dbReference type="GO" id="GO:0016020">
    <property type="term" value="C:membrane"/>
    <property type="evidence" value="ECO:0007669"/>
    <property type="project" value="InterPro"/>
</dbReference>
<proteinExistence type="predicted"/>
<dbReference type="InterPro" id="IPR007554">
    <property type="entry name" value="Glycerophosphate_synth"/>
</dbReference>
<dbReference type="AlphaFoldDB" id="A0A7Z0CZN4"/>
<keyword evidence="2" id="KW-1185">Reference proteome</keyword>
<name>A0A7Z0CZN4_9MICO</name>
<organism evidence="1 2">
    <name type="scientific">Spelaeicoccus albus</name>
    <dbReference type="NCBI Taxonomy" id="1280376"/>
    <lineage>
        <taxon>Bacteria</taxon>
        <taxon>Bacillati</taxon>
        <taxon>Actinomycetota</taxon>
        <taxon>Actinomycetes</taxon>
        <taxon>Micrococcales</taxon>
        <taxon>Brevibacteriaceae</taxon>
        <taxon>Spelaeicoccus</taxon>
    </lineage>
</organism>
<dbReference type="Gene3D" id="3.40.50.12580">
    <property type="match status" value="1"/>
</dbReference>
<dbReference type="InterPro" id="IPR043148">
    <property type="entry name" value="TagF_C"/>
</dbReference>
<sequence>MSSSRTAARSLTAPGVSEAQVFVFFADGPAHLYQLDQWFAPLKALAQAMPTAILVANFDTYRHVVKRVSLPVGLALSTPDLERTIGAPGTKAVLYPNNHALNFRCLRYRAPMHIFIGHGESDKGSSSSNQLRAYDYALAAGEASKRRMEGIRFFDTAERVIAVGRPQADDMNQPLAPDTVRAWQGDGIPIVLYAPTWEGDRPSMAYGSAASHGRALVDAILADGRFHLIFRPHPSSGTVSRSYRTAVAEIAAKVQRSGTKNYADGTAYGWQLDAADYLITDVSAVAYDWLAQDKPMLVTLPASDAVHREESDLLAAVPGIEATSAINVVDVLTAAEDQRDPNSPLHADLERLRDEYFGDRSPGAATRRFVSAVTQLSGLGTAGRTANG</sequence>
<gene>
    <name evidence="1" type="ORF">BJY26_000735</name>
</gene>
<reference evidence="1 2" key="1">
    <citation type="submission" date="2020-07" db="EMBL/GenBank/DDBJ databases">
        <title>Sequencing the genomes of 1000 actinobacteria strains.</title>
        <authorList>
            <person name="Klenk H.-P."/>
        </authorList>
    </citation>
    <scope>NUCLEOTIDE SEQUENCE [LARGE SCALE GENOMIC DNA]</scope>
    <source>
        <strain evidence="1 2">DSM 26341</strain>
    </source>
</reference>
<dbReference type="RefSeq" id="WP_179425780.1">
    <property type="nucleotide sequence ID" value="NZ_JACBZP010000001.1"/>
</dbReference>
<evidence type="ECO:0008006" key="3">
    <source>
        <dbReference type="Google" id="ProtNLM"/>
    </source>
</evidence>